<dbReference type="RefSeq" id="WP_235292312.1">
    <property type="nucleotide sequence ID" value="NZ_BSOH01000001.1"/>
</dbReference>
<proteinExistence type="predicted"/>
<protein>
    <recommendedName>
        <fullName evidence="3">UspA domain-containing protein</fullName>
    </recommendedName>
</protein>
<accession>A0AA37WCZ6</accession>
<dbReference type="Gene3D" id="3.40.50.620">
    <property type="entry name" value="HUPs"/>
    <property type="match status" value="1"/>
</dbReference>
<dbReference type="Proteomes" id="UP001156666">
    <property type="component" value="Unassembled WGS sequence"/>
</dbReference>
<evidence type="ECO:0008006" key="3">
    <source>
        <dbReference type="Google" id="ProtNLM"/>
    </source>
</evidence>
<name>A0AA37WCZ6_9BACT</name>
<comment type="caution">
    <text evidence="1">The sequence shown here is derived from an EMBL/GenBank/DDBJ whole genome shotgun (WGS) entry which is preliminary data.</text>
</comment>
<reference evidence="1" key="2">
    <citation type="submission" date="2023-01" db="EMBL/GenBank/DDBJ databases">
        <title>Draft genome sequence of Portibacter lacus strain NBRC 108769.</title>
        <authorList>
            <person name="Sun Q."/>
            <person name="Mori K."/>
        </authorList>
    </citation>
    <scope>NUCLEOTIDE SEQUENCE</scope>
    <source>
        <strain evidence="1">NBRC 108769</strain>
    </source>
</reference>
<sequence>MARHLKILIPHGMQYSYLNLIPLLNKFENNSQFSEICLYHAYEPPKIRGKAMPQTLKDLMDDDEKTIKNFLNNQAEIMSKLLKSDTKIKTSVRKNRPVQGIKVKIKKYKPDILMMTTQNHMGISKFINSSNALKLLNQIDIPILILPQDYKFKKDIRLNFLIQHFENYELAKELSKGFKDIFDDIRFIHRDPDKKKKTTKDIKVVSSIEDYIKKSKNDEVFMLIRKKKGKLQSALSKGFVDRLLGLNQAPVIIVNQ</sequence>
<dbReference type="EMBL" id="BSOH01000001">
    <property type="protein sequence ID" value="GLR15419.1"/>
    <property type="molecule type" value="Genomic_DNA"/>
</dbReference>
<dbReference type="SUPFAM" id="SSF52402">
    <property type="entry name" value="Adenine nucleotide alpha hydrolases-like"/>
    <property type="match status" value="1"/>
</dbReference>
<organism evidence="1 2">
    <name type="scientific">Portibacter lacus</name>
    <dbReference type="NCBI Taxonomy" id="1099794"/>
    <lineage>
        <taxon>Bacteria</taxon>
        <taxon>Pseudomonadati</taxon>
        <taxon>Bacteroidota</taxon>
        <taxon>Saprospiria</taxon>
        <taxon>Saprospirales</taxon>
        <taxon>Haliscomenobacteraceae</taxon>
        <taxon>Portibacter</taxon>
    </lineage>
</organism>
<gene>
    <name evidence="1" type="ORF">GCM10007940_00340</name>
</gene>
<keyword evidence="2" id="KW-1185">Reference proteome</keyword>
<dbReference type="InterPro" id="IPR014729">
    <property type="entry name" value="Rossmann-like_a/b/a_fold"/>
</dbReference>
<evidence type="ECO:0000313" key="1">
    <source>
        <dbReference type="EMBL" id="GLR15419.1"/>
    </source>
</evidence>
<dbReference type="AlphaFoldDB" id="A0AA37WCZ6"/>
<evidence type="ECO:0000313" key="2">
    <source>
        <dbReference type="Proteomes" id="UP001156666"/>
    </source>
</evidence>
<reference evidence="1" key="1">
    <citation type="journal article" date="2014" name="Int. J. Syst. Evol. Microbiol.">
        <title>Complete genome sequence of Corynebacterium casei LMG S-19264T (=DSM 44701T), isolated from a smear-ripened cheese.</title>
        <authorList>
            <consortium name="US DOE Joint Genome Institute (JGI-PGF)"/>
            <person name="Walter F."/>
            <person name="Albersmeier A."/>
            <person name="Kalinowski J."/>
            <person name="Ruckert C."/>
        </authorList>
    </citation>
    <scope>NUCLEOTIDE SEQUENCE</scope>
    <source>
        <strain evidence="1">NBRC 108769</strain>
    </source>
</reference>